<dbReference type="PANTHER" id="PTHR42928:SF5">
    <property type="entry name" value="BLR1237 PROTEIN"/>
    <property type="match status" value="1"/>
</dbReference>
<proteinExistence type="inferred from homology"/>
<dbReference type="EMBL" id="JACBYR010000001">
    <property type="protein sequence ID" value="NYE81089.1"/>
    <property type="molecule type" value="Genomic_DNA"/>
</dbReference>
<organism evidence="3 4">
    <name type="scientific">Pigmentiphaga litoralis</name>
    <dbReference type="NCBI Taxonomy" id="516702"/>
    <lineage>
        <taxon>Bacteria</taxon>
        <taxon>Pseudomonadati</taxon>
        <taxon>Pseudomonadota</taxon>
        <taxon>Betaproteobacteria</taxon>
        <taxon>Burkholderiales</taxon>
        <taxon>Alcaligenaceae</taxon>
        <taxon>Pigmentiphaga</taxon>
    </lineage>
</organism>
<dbReference type="AlphaFoldDB" id="A0A7Y9LIM3"/>
<feature type="signal peptide" evidence="2">
    <location>
        <begin position="1"/>
        <end position="20"/>
    </location>
</feature>
<evidence type="ECO:0000313" key="4">
    <source>
        <dbReference type="Proteomes" id="UP000542125"/>
    </source>
</evidence>
<protein>
    <submittedName>
        <fullName evidence="3">Tripartite-type tricarboxylate transporter receptor subunit TctC</fullName>
    </submittedName>
</protein>
<dbReference type="Gene3D" id="3.40.190.150">
    <property type="entry name" value="Bordetella uptake gene, domain 1"/>
    <property type="match status" value="1"/>
</dbReference>
<keyword evidence="3" id="KW-0675">Receptor</keyword>
<dbReference type="Gene3D" id="3.40.190.10">
    <property type="entry name" value="Periplasmic binding protein-like II"/>
    <property type="match status" value="1"/>
</dbReference>
<dbReference type="InterPro" id="IPR042100">
    <property type="entry name" value="Bug_dom1"/>
</dbReference>
<dbReference type="SUPFAM" id="SSF53850">
    <property type="entry name" value="Periplasmic binding protein-like II"/>
    <property type="match status" value="1"/>
</dbReference>
<dbReference type="CDD" id="cd07012">
    <property type="entry name" value="PBP2_Bug_TTT"/>
    <property type="match status" value="1"/>
</dbReference>
<evidence type="ECO:0000256" key="1">
    <source>
        <dbReference type="ARBA" id="ARBA00006987"/>
    </source>
</evidence>
<dbReference type="RefSeq" id="WP_179582765.1">
    <property type="nucleotide sequence ID" value="NZ_JACBYR010000001.1"/>
</dbReference>
<evidence type="ECO:0000256" key="2">
    <source>
        <dbReference type="SAM" id="SignalP"/>
    </source>
</evidence>
<feature type="chain" id="PRO_5031458582" evidence="2">
    <location>
        <begin position="21"/>
        <end position="323"/>
    </location>
</feature>
<sequence length="323" mass="33951">MKLTLLLGIALLGTASVATAQEWPNRPVRLIVPYGAGSGPDAAVRPLAEGLSKILGQTVVVENYASAGGVVGTQNIARAKPDGYTLGFGNNITLAVNKSFFDNLSYDPVKSFEPISLLFENAYMLVARPDFQANSLKDLVTYAKANPGKVNFASGTGVGSGSHLTGEMLKSTAKLDITHVPYKTGAQALSDLVSGRVDIMFDNVNGVQQFIANKTLKPLAVTSAQRLPQYPDVPTMAESGFPGFEAVAWGGIIAPAGTPKPIIAKMNAAIAQALKSPEVVKVNETMSLRVIPSTPEQFTTYIASETDKWAKLVKASGAKASAP</sequence>
<accession>A0A7Y9LIM3</accession>
<keyword evidence="4" id="KW-1185">Reference proteome</keyword>
<name>A0A7Y9LIM3_9BURK</name>
<evidence type="ECO:0000313" key="3">
    <source>
        <dbReference type="EMBL" id="NYE81089.1"/>
    </source>
</evidence>
<dbReference type="InterPro" id="IPR005064">
    <property type="entry name" value="BUG"/>
</dbReference>
<comment type="similarity">
    <text evidence="1">Belongs to the UPF0065 (bug) family.</text>
</comment>
<comment type="caution">
    <text evidence="3">The sequence shown here is derived from an EMBL/GenBank/DDBJ whole genome shotgun (WGS) entry which is preliminary data.</text>
</comment>
<gene>
    <name evidence="3" type="ORF">FHW18_000360</name>
</gene>
<dbReference type="PIRSF" id="PIRSF017082">
    <property type="entry name" value="YflP"/>
    <property type="match status" value="1"/>
</dbReference>
<dbReference type="Pfam" id="PF03401">
    <property type="entry name" value="TctC"/>
    <property type="match status" value="1"/>
</dbReference>
<dbReference type="Proteomes" id="UP000542125">
    <property type="component" value="Unassembled WGS sequence"/>
</dbReference>
<reference evidence="3 4" key="1">
    <citation type="submission" date="2020-07" db="EMBL/GenBank/DDBJ databases">
        <title>Genomic Encyclopedia of Type Strains, Phase IV (KMG-V): Genome sequencing to study the core and pangenomes of soil and plant-associated prokaryotes.</title>
        <authorList>
            <person name="Whitman W."/>
        </authorList>
    </citation>
    <scope>NUCLEOTIDE SEQUENCE [LARGE SCALE GENOMIC DNA]</scope>
    <source>
        <strain evidence="3 4">SAS40</strain>
    </source>
</reference>
<keyword evidence="2" id="KW-0732">Signal</keyword>
<dbReference type="PANTHER" id="PTHR42928">
    <property type="entry name" value="TRICARBOXYLATE-BINDING PROTEIN"/>
    <property type="match status" value="1"/>
</dbReference>